<dbReference type="Pfam" id="PF01268">
    <property type="entry name" value="FTHFS"/>
    <property type="match status" value="1"/>
</dbReference>
<dbReference type="InterPro" id="IPR000559">
    <property type="entry name" value="Formate_THF_ligase"/>
</dbReference>
<accession>A0A835TKN9</accession>
<dbReference type="GO" id="GO:0005524">
    <property type="term" value="F:ATP binding"/>
    <property type="evidence" value="ECO:0007669"/>
    <property type="project" value="UniProtKB-KW"/>
</dbReference>
<keyword evidence="5" id="KW-0472">Membrane</keyword>
<protein>
    <submittedName>
        <fullName evidence="6">Uncharacterized protein</fullName>
    </submittedName>
</protein>
<dbReference type="Proteomes" id="UP000657918">
    <property type="component" value="Unassembled WGS sequence"/>
</dbReference>
<dbReference type="EMBL" id="JADGMS010000001">
    <property type="protein sequence ID" value="KAF9688637.1"/>
    <property type="molecule type" value="Genomic_DNA"/>
</dbReference>
<dbReference type="InterPro" id="IPR027417">
    <property type="entry name" value="P-loop_NTPase"/>
</dbReference>
<dbReference type="GO" id="GO:0004329">
    <property type="term" value="F:formate-tetrahydrofolate ligase activity"/>
    <property type="evidence" value="ECO:0007669"/>
    <property type="project" value="InterPro"/>
</dbReference>
<reference evidence="6 7" key="1">
    <citation type="submission" date="2020-10" db="EMBL/GenBank/DDBJ databases">
        <title>Plant Genome Project.</title>
        <authorList>
            <person name="Zhang R.-G."/>
        </authorList>
    </citation>
    <scope>NUCLEOTIDE SEQUENCE [LARGE SCALE GENOMIC DNA]</scope>
    <source>
        <strain evidence="6">FAFU-HL-1</strain>
        <tissue evidence="6">Leaf</tissue>
    </source>
</reference>
<comment type="caution">
    <text evidence="6">The sequence shown here is derived from an EMBL/GenBank/DDBJ whole genome shotgun (WGS) entry which is preliminary data.</text>
</comment>
<dbReference type="AlphaFoldDB" id="A0A835TKN9"/>
<gene>
    <name evidence="6" type="ORF">SADUNF_Sadunf01G0009000</name>
</gene>
<organism evidence="6 7">
    <name type="scientific">Salix dunnii</name>
    <dbReference type="NCBI Taxonomy" id="1413687"/>
    <lineage>
        <taxon>Eukaryota</taxon>
        <taxon>Viridiplantae</taxon>
        <taxon>Streptophyta</taxon>
        <taxon>Embryophyta</taxon>
        <taxon>Tracheophyta</taxon>
        <taxon>Spermatophyta</taxon>
        <taxon>Magnoliopsida</taxon>
        <taxon>eudicotyledons</taxon>
        <taxon>Gunneridae</taxon>
        <taxon>Pentapetalae</taxon>
        <taxon>rosids</taxon>
        <taxon>fabids</taxon>
        <taxon>Malpighiales</taxon>
        <taxon>Salicaceae</taxon>
        <taxon>Saliceae</taxon>
        <taxon>Salix</taxon>
    </lineage>
</organism>
<name>A0A835TKN9_9ROSI</name>
<dbReference type="GO" id="GO:0006730">
    <property type="term" value="P:one-carbon metabolic process"/>
    <property type="evidence" value="ECO:0007669"/>
    <property type="project" value="UniProtKB-KW"/>
</dbReference>
<sequence>MEVEASLAETLIKVAMFVLVQVLVYVILSNSSNIFSKNKTTSFSFKPARSLSFRGFLDAISDIPLGSNQEYVLEKLEEQPSEVRLSNNTWKRGHLVVGGSQDRIPGLAKSESMAMNSREDDCIDTVSRRMTVETILPSNTFCEDSQDPVLHGSGCMGPRKCMVVGQKWLLGGLLINRDVSVVEAGCVNLARHISNTKAYVVNVAVAVNMFATDSEAELNAVRNAALSAGAYDAVVCTHHAHGGKGALSCFFLFVHSYAIQNQDEYVHHYETK</sequence>
<dbReference type="SUPFAM" id="SSF52540">
    <property type="entry name" value="P-loop containing nucleoside triphosphate hydrolases"/>
    <property type="match status" value="1"/>
</dbReference>
<keyword evidence="3" id="KW-0547">Nucleotide-binding</keyword>
<dbReference type="OrthoDB" id="999321at2759"/>
<feature type="transmembrane region" description="Helical" evidence="5">
    <location>
        <begin position="6"/>
        <end position="28"/>
    </location>
</feature>
<evidence type="ECO:0000256" key="2">
    <source>
        <dbReference type="ARBA" id="ARBA00022598"/>
    </source>
</evidence>
<evidence type="ECO:0000256" key="4">
    <source>
        <dbReference type="ARBA" id="ARBA00022840"/>
    </source>
</evidence>
<proteinExistence type="predicted"/>
<keyword evidence="5" id="KW-1133">Transmembrane helix</keyword>
<evidence type="ECO:0000313" key="6">
    <source>
        <dbReference type="EMBL" id="KAF9688637.1"/>
    </source>
</evidence>
<dbReference type="PANTHER" id="PTHR34268">
    <property type="entry name" value="OS01G0321850 PROTEIN"/>
    <property type="match status" value="1"/>
</dbReference>
<evidence type="ECO:0000313" key="7">
    <source>
        <dbReference type="Proteomes" id="UP000657918"/>
    </source>
</evidence>
<keyword evidence="5" id="KW-0812">Transmembrane</keyword>
<keyword evidence="7" id="KW-1185">Reference proteome</keyword>
<keyword evidence="4" id="KW-0067">ATP-binding</keyword>
<keyword evidence="2" id="KW-0436">Ligase</keyword>
<dbReference type="PANTHER" id="PTHR34268:SF19">
    <property type="entry name" value="TRANSMEMBRANE PROTEIN"/>
    <property type="match status" value="1"/>
</dbReference>
<keyword evidence="1" id="KW-0554">One-carbon metabolism</keyword>
<evidence type="ECO:0000256" key="1">
    <source>
        <dbReference type="ARBA" id="ARBA00022563"/>
    </source>
</evidence>
<evidence type="ECO:0000256" key="5">
    <source>
        <dbReference type="SAM" id="Phobius"/>
    </source>
</evidence>
<dbReference type="Gene3D" id="3.40.50.300">
    <property type="entry name" value="P-loop containing nucleotide triphosphate hydrolases"/>
    <property type="match status" value="1"/>
</dbReference>
<evidence type="ECO:0000256" key="3">
    <source>
        <dbReference type="ARBA" id="ARBA00022741"/>
    </source>
</evidence>